<evidence type="ECO:0000256" key="1">
    <source>
        <dbReference type="ARBA" id="ARBA00005614"/>
    </source>
</evidence>
<evidence type="ECO:0000256" key="3">
    <source>
        <dbReference type="ARBA" id="ARBA00015991"/>
    </source>
</evidence>
<sequence>MGATDRSSIASDDIVRVHAIVTGLVQGVGFRYFAVTKARAIGVTGWVRNRYDGSVEAEAQGARADVERFMACLQSGPRFSRVAHVAVTDIAVRDDDPRSFRVFA</sequence>
<dbReference type="PANTHER" id="PTHR47268:SF4">
    <property type="entry name" value="ACYLPHOSPHATASE"/>
    <property type="match status" value="1"/>
</dbReference>
<dbReference type="InterPro" id="IPR017968">
    <property type="entry name" value="Acylphosphatase_CS"/>
</dbReference>
<dbReference type="RefSeq" id="WP_163228774.1">
    <property type="nucleotide sequence ID" value="NZ_WHZW01000001.1"/>
</dbReference>
<keyword evidence="10" id="KW-1185">Reference proteome</keyword>
<gene>
    <name evidence="9" type="ORF">GFD25_00275</name>
</gene>
<accession>A0A6N9Z1N8</accession>
<comment type="similarity">
    <text evidence="1 7">Belongs to the acylphosphatase family.</text>
</comment>
<dbReference type="PANTHER" id="PTHR47268">
    <property type="entry name" value="ACYLPHOSPHATASE"/>
    <property type="match status" value="1"/>
</dbReference>
<evidence type="ECO:0000256" key="2">
    <source>
        <dbReference type="ARBA" id="ARBA00012150"/>
    </source>
</evidence>
<evidence type="ECO:0000313" key="10">
    <source>
        <dbReference type="Proteomes" id="UP000469194"/>
    </source>
</evidence>
<dbReference type="Pfam" id="PF00708">
    <property type="entry name" value="Acylphosphatase"/>
    <property type="match status" value="1"/>
</dbReference>
<dbReference type="InterPro" id="IPR036046">
    <property type="entry name" value="Acylphosphatase-like_dom_sf"/>
</dbReference>
<feature type="active site" evidence="5">
    <location>
        <position position="31"/>
    </location>
</feature>
<dbReference type="InterPro" id="IPR001792">
    <property type="entry name" value="Acylphosphatase-like_dom"/>
</dbReference>
<feature type="domain" description="Acylphosphatase-like" evidence="8">
    <location>
        <begin position="16"/>
        <end position="104"/>
    </location>
</feature>
<name>A0A6N9Z1N8_9BIFI</name>
<evidence type="ECO:0000256" key="5">
    <source>
        <dbReference type="PROSITE-ProRule" id="PRU00520"/>
    </source>
</evidence>
<dbReference type="PROSITE" id="PS00151">
    <property type="entry name" value="ACYLPHOSPHATASE_2"/>
    <property type="match status" value="1"/>
</dbReference>
<dbReference type="Gene3D" id="3.30.70.100">
    <property type="match status" value="1"/>
</dbReference>
<evidence type="ECO:0000313" key="9">
    <source>
        <dbReference type="EMBL" id="NEG88462.1"/>
    </source>
</evidence>
<dbReference type="GO" id="GO:0003998">
    <property type="term" value="F:acylphosphatase activity"/>
    <property type="evidence" value="ECO:0007669"/>
    <property type="project" value="UniProtKB-EC"/>
</dbReference>
<dbReference type="InterPro" id="IPR020456">
    <property type="entry name" value="Acylphosphatase"/>
</dbReference>
<keyword evidence="5 6" id="KW-0378">Hydrolase</keyword>
<dbReference type="PROSITE" id="PS00150">
    <property type="entry name" value="ACYLPHOSPHATASE_1"/>
    <property type="match status" value="1"/>
</dbReference>
<proteinExistence type="inferred from homology"/>
<evidence type="ECO:0000256" key="6">
    <source>
        <dbReference type="RuleBase" id="RU000553"/>
    </source>
</evidence>
<feature type="active site" evidence="5">
    <location>
        <position position="49"/>
    </location>
</feature>
<comment type="catalytic activity">
    <reaction evidence="4 5 6">
        <text>an acyl phosphate + H2O = a carboxylate + phosphate + H(+)</text>
        <dbReference type="Rhea" id="RHEA:14965"/>
        <dbReference type="ChEBI" id="CHEBI:15377"/>
        <dbReference type="ChEBI" id="CHEBI:15378"/>
        <dbReference type="ChEBI" id="CHEBI:29067"/>
        <dbReference type="ChEBI" id="CHEBI:43474"/>
        <dbReference type="ChEBI" id="CHEBI:59918"/>
        <dbReference type="EC" id="3.6.1.7"/>
    </reaction>
</comment>
<evidence type="ECO:0000256" key="7">
    <source>
        <dbReference type="RuleBase" id="RU004168"/>
    </source>
</evidence>
<dbReference type="PRINTS" id="PR00112">
    <property type="entry name" value="ACYLPHPHTASE"/>
</dbReference>
<evidence type="ECO:0000256" key="4">
    <source>
        <dbReference type="ARBA" id="ARBA00047645"/>
    </source>
</evidence>
<comment type="caution">
    <text evidence="9">The sequence shown here is derived from an EMBL/GenBank/DDBJ whole genome shotgun (WGS) entry which is preliminary data.</text>
</comment>
<dbReference type="Proteomes" id="UP000469194">
    <property type="component" value="Unassembled WGS sequence"/>
</dbReference>
<dbReference type="EC" id="3.6.1.7" evidence="2 5"/>
<reference evidence="9 10" key="1">
    <citation type="submission" date="2019-10" db="EMBL/GenBank/DDBJ databases">
        <title>Bifidobacterium from non-human primates.</title>
        <authorList>
            <person name="Modesto M."/>
        </authorList>
    </citation>
    <scope>NUCLEOTIDE SEQUENCE [LARGE SCALE GENOMIC DNA]</scope>
    <source>
        <strain evidence="9 10">TRE17</strain>
    </source>
</reference>
<organism evidence="9 10">
    <name type="scientific">Bifidobacterium aerophilum</name>
    <dbReference type="NCBI Taxonomy" id="1798155"/>
    <lineage>
        <taxon>Bacteria</taxon>
        <taxon>Bacillati</taxon>
        <taxon>Actinomycetota</taxon>
        <taxon>Actinomycetes</taxon>
        <taxon>Bifidobacteriales</taxon>
        <taxon>Bifidobacteriaceae</taxon>
        <taxon>Bifidobacterium</taxon>
    </lineage>
</organism>
<dbReference type="PROSITE" id="PS51160">
    <property type="entry name" value="ACYLPHOSPHATASE_3"/>
    <property type="match status" value="1"/>
</dbReference>
<protein>
    <recommendedName>
        <fullName evidence="3 5">Acylphosphatase</fullName>
        <ecNumber evidence="2 5">3.6.1.7</ecNumber>
    </recommendedName>
</protein>
<evidence type="ECO:0000259" key="8">
    <source>
        <dbReference type="PROSITE" id="PS51160"/>
    </source>
</evidence>
<dbReference type="EMBL" id="WHZW01000001">
    <property type="protein sequence ID" value="NEG88462.1"/>
    <property type="molecule type" value="Genomic_DNA"/>
</dbReference>
<dbReference type="AlphaFoldDB" id="A0A6N9Z1N8"/>
<dbReference type="SUPFAM" id="SSF54975">
    <property type="entry name" value="Acylphosphatase/BLUF domain-like"/>
    <property type="match status" value="1"/>
</dbReference>